<dbReference type="PANTHER" id="PTHR45739">
    <property type="entry name" value="MATRIX PROTEIN, PUTATIVE-RELATED"/>
    <property type="match status" value="1"/>
</dbReference>
<gene>
    <name evidence="5" type="ORF">llap_14199</name>
</gene>
<dbReference type="OrthoDB" id="430044at2759"/>
<evidence type="ECO:0000313" key="6">
    <source>
        <dbReference type="Proteomes" id="UP000233556"/>
    </source>
</evidence>
<dbReference type="PANTHER" id="PTHR45739:SF3">
    <property type="entry name" value="FRAS-RELATED EXTRACELLULAR MATRIX PROTEIN 1B PRECURSOR"/>
    <property type="match status" value="1"/>
</dbReference>
<keyword evidence="2" id="KW-0677">Repeat</keyword>
<name>A0A2I0TNW8_LIMLA</name>
<dbReference type="InterPro" id="IPR051561">
    <property type="entry name" value="FRAS1_ECM"/>
</dbReference>
<dbReference type="Pfam" id="PF16184">
    <property type="entry name" value="Cadherin_3"/>
    <property type="match status" value="1"/>
</dbReference>
<evidence type="ECO:0000256" key="3">
    <source>
        <dbReference type="ARBA" id="ARBA00023180"/>
    </source>
</evidence>
<keyword evidence="3" id="KW-0325">Glycoprotein</keyword>
<reference evidence="6" key="2">
    <citation type="submission" date="2017-12" db="EMBL/GenBank/DDBJ databases">
        <title>Genome sequence of the Bar-tailed Godwit (Limosa lapponica baueri).</title>
        <authorList>
            <person name="Lima N.C.B."/>
            <person name="Parody-Merino A.M."/>
            <person name="Battley P.F."/>
            <person name="Fidler A.E."/>
            <person name="Prosdocimi F."/>
        </authorList>
    </citation>
    <scope>NUCLEOTIDE SEQUENCE [LARGE SCALE GENOMIC DNA]</scope>
</reference>
<dbReference type="PROSITE" id="PS51854">
    <property type="entry name" value="CSPG"/>
    <property type="match status" value="1"/>
</dbReference>
<dbReference type="Proteomes" id="UP000233556">
    <property type="component" value="Unassembled WGS sequence"/>
</dbReference>
<feature type="repeat" description="CSPG" evidence="4">
    <location>
        <begin position="52"/>
        <end position="144"/>
    </location>
</feature>
<organism evidence="5 6">
    <name type="scientific">Limosa lapponica baueri</name>
    <dbReference type="NCBI Taxonomy" id="1758121"/>
    <lineage>
        <taxon>Eukaryota</taxon>
        <taxon>Metazoa</taxon>
        <taxon>Chordata</taxon>
        <taxon>Craniata</taxon>
        <taxon>Vertebrata</taxon>
        <taxon>Euteleostomi</taxon>
        <taxon>Archelosauria</taxon>
        <taxon>Archosauria</taxon>
        <taxon>Dinosauria</taxon>
        <taxon>Saurischia</taxon>
        <taxon>Theropoda</taxon>
        <taxon>Coelurosauria</taxon>
        <taxon>Aves</taxon>
        <taxon>Neognathae</taxon>
        <taxon>Neoaves</taxon>
        <taxon>Charadriiformes</taxon>
        <taxon>Scolopacidae</taxon>
        <taxon>Limosa</taxon>
    </lineage>
</organism>
<keyword evidence="6" id="KW-1185">Reference proteome</keyword>
<dbReference type="AlphaFoldDB" id="A0A2I0TNW8"/>
<dbReference type="EMBL" id="KZ508225">
    <property type="protein sequence ID" value="PKU35497.1"/>
    <property type="molecule type" value="Genomic_DNA"/>
</dbReference>
<evidence type="ECO:0000256" key="2">
    <source>
        <dbReference type="ARBA" id="ARBA00022737"/>
    </source>
</evidence>
<proteinExistence type="predicted"/>
<evidence type="ECO:0000256" key="4">
    <source>
        <dbReference type="PROSITE-ProRule" id="PRU01201"/>
    </source>
</evidence>
<dbReference type="InterPro" id="IPR039005">
    <property type="entry name" value="CSPG_rpt"/>
</dbReference>
<reference evidence="6" key="1">
    <citation type="submission" date="2017-11" db="EMBL/GenBank/DDBJ databases">
        <authorList>
            <person name="Lima N.C."/>
            <person name="Parody-Merino A.M."/>
            <person name="Battley P.F."/>
            <person name="Fidler A.E."/>
            <person name="Prosdocimi F."/>
        </authorList>
    </citation>
    <scope>NUCLEOTIDE SEQUENCE [LARGE SCALE GENOMIC DNA]</scope>
</reference>
<accession>A0A2I0TNW8</accession>
<keyword evidence="1" id="KW-0732">Signal</keyword>
<protein>
    <submittedName>
        <fullName evidence="5">Uncharacterized protein</fullName>
    </submittedName>
</protein>
<evidence type="ECO:0000313" key="5">
    <source>
        <dbReference type="EMBL" id="PKU35497.1"/>
    </source>
</evidence>
<dbReference type="GO" id="GO:0009653">
    <property type="term" value="P:anatomical structure morphogenesis"/>
    <property type="evidence" value="ECO:0007669"/>
    <property type="project" value="TreeGrafter"/>
</dbReference>
<evidence type="ECO:0000256" key="1">
    <source>
        <dbReference type="ARBA" id="ARBA00022729"/>
    </source>
</evidence>
<sequence length="282" mass="30800">MSEIPSQLLQQKTGNGLVHDLTLLVDRVLPSLCSSLISDHFWKQSEKESLVSDIVLLAKPVTLTEGDRVTLTTDVPVATDGTSKPEKLLYAVSLPPVRGQIEHINYPGVPISSYRQLDVVAQKVSHVHDNSHGAGKESLSGHKRHTTELAGFFNLLNGGSGGGVVEILSSKCWENRALESHVEERLVTQTLWVPTLIVCIETFSGQTTATLFQKKWPGPGGLLEKSHFGEDSPKLVKMALAYWAARDPSDFEEGKSSSAEALDPPFSSSYSNLFKEIEDCYG</sequence>